<dbReference type="RefSeq" id="WP_146857985.1">
    <property type="nucleotide sequence ID" value="NZ_BKAU01000001.1"/>
</dbReference>
<dbReference type="InterPro" id="IPR004291">
    <property type="entry name" value="Transposase_IS66_central"/>
</dbReference>
<dbReference type="PANTHER" id="PTHR33678:SF1">
    <property type="entry name" value="BLL1576 PROTEIN"/>
    <property type="match status" value="1"/>
</dbReference>
<dbReference type="PANTHER" id="PTHR33678">
    <property type="entry name" value="BLL1576 PROTEIN"/>
    <property type="match status" value="1"/>
</dbReference>
<dbReference type="EMBL" id="BKAU01000001">
    <property type="protein sequence ID" value="GEP94518.1"/>
    <property type="molecule type" value="Genomic_DNA"/>
</dbReference>
<name>A0A512RFU7_9BACT</name>
<dbReference type="OrthoDB" id="9760067at2"/>
<keyword evidence="4" id="KW-1185">Reference proteome</keyword>
<dbReference type="InterPro" id="IPR052344">
    <property type="entry name" value="Transposase-related"/>
</dbReference>
<protein>
    <submittedName>
        <fullName evidence="3">Uncharacterized protein</fullName>
    </submittedName>
</protein>
<gene>
    <name evidence="3" type="ORF">CCY01nite_07780</name>
</gene>
<dbReference type="AlphaFoldDB" id="A0A512RFU7"/>
<feature type="domain" description="Transposase IS66 central" evidence="1">
    <location>
        <begin position="1"/>
        <end position="30"/>
    </location>
</feature>
<evidence type="ECO:0000259" key="2">
    <source>
        <dbReference type="Pfam" id="PF13817"/>
    </source>
</evidence>
<reference evidence="3 4" key="1">
    <citation type="submission" date="2019-07" db="EMBL/GenBank/DDBJ databases">
        <title>Whole genome shotgun sequence of Chitinophaga cymbidii NBRC 109752.</title>
        <authorList>
            <person name="Hosoyama A."/>
            <person name="Uohara A."/>
            <person name="Ohji S."/>
            <person name="Ichikawa N."/>
        </authorList>
    </citation>
    <scope>NUCLEOTIDE SEQUENCE [LARGE SCALE GENOMIC DNA]</scope>
    <source>
        <strain evidence="3 4">NBRC 109752</strain>
    </source>
</reference>
<evidence type="ECO:0000313" key="4">
    <source>
        <dbReference type="Proteomes" id="UP000321436"/>
    </source>
</evidence>
<dbReference type="Proteomes" id="UP000321436">
    <property type="component" value="Unassembled WGS sequence"/>
</dbReference>
<dbReference type="Pfam" id="PF13817">
    <property type="entry name" value="DDE_Tnp_IS66_C"/>
    <property type="match status" value="1"/>
</dbReference>
<proteinExistence type="predicted"/>
<accession>A0A512RFU7</accession>
<dbReference type="InterPro" id="IPR039552">
    <property type="entry name" value="IS66_C"/>
</dbReference>
<sequence length="83" mass="9390">MDTNLIENSIRPIALGRNNYLFAGSHDAAQNAAIIYSLLATCKLHELNAYDWLKYVITVMPTFPASRIQELLLQNWKSLITVP</sequence>
<evidence type="ECO:0000259" key="1">
    <source>
        <dbReference type="Pfam" id="PF03050"/>
    </source>
</evidence>
<organism evidence="3 4">
    <name type="scientific">Chitinophaga cymbidii</name>
    <dbReference type="NCBI Taxonomy" id="1096750"/>
    <lineage>
        <taxon>Bacteria</taxon>
        <taxon>Pseudomonadati</taxon>
        <taxon>Bacteroidota</taxon>
        <taxon>Chitinophagia</taxon>
        <taxon>Chitinophagales</taxon>
        <taxon>Chitinophagaceae</taxon>
        <taxon>Chitinophaga</taxon>
    </lineage>
</organism>
<feature type="domain" description="Transposase IS66 C-terminal" evidence="2">
    <location>
        <begin position="37"/>
        <end position="72"/>
    </location>
</feature>
<evidence type="ECO:0000313" key="3">
    <source>
        <dbReference type="EMBL" id="GEP94518.1"/>
    </source>
</evidence>
<dbReference type="Pfam" id="PF03050">
    <property type="entry name" value="DDE_Tnp_IS66"/>
    <property type="match status" value="1"/>
</dbReference>
<comment type="caution">
    <text evidence="3">The sequence shown here is derived from an EMBL/GenBank/DDBJ whole genome shotgun (WGS) entry which is preliminary data.</text>
</comment>